<dbReference type="PANTHER" id="PTHR13261:SF0">
    <property type="entry name" value="BRCA2 AND CDKN1A-INTERACTING PROTEIN"/>
    <property type="match status" value="1"/>
</dbReference>
<keyword evidence="3" id="KW-0653">Protein transport</keyword>
<dbReference type="OrthoDB" id="27543at2759"/>
<evidence type="ECO:0000256" key="1">
    <source>
        <dbReference type="ARBA" id="ARBA00006781"/>
    </source>
</evidence>
<evidence type="ECO:0000256" key="4">
    <source>
        <dbReference type="SAM" id="MobiDB-lite"/>
    </source>
</evidence>
<dbReference type="InterPro" id="IPR025602">
    <property type="entry name" value="BCP1_family"/>
</dbReference>
<keyword evidence="6" id="KW-1185">Reference proteome</keyword>
<dbReference type="PANTHER" id="PTHR13261">
    <property type="entry name" value="BRCA2 AND CDKN1A INTERACTING PROTEIN"/>
    <property type="match status" value="1"/>
</dbReference>
<dbReference type="GO" id="GO:0005634">
    <property type="term" value="C:nucleus"/>
    <property type="evidence" value="ECO:0007669"/>
    <property type="project" value="UniProtKB-SubCell"/>
</dbReference>
<organism evidence="5 6">
    <name type="scientific">Metschnikowia bicuspidata</name>
    <dbReference type="NCBI Taxonomy" id="27322"/>
    <lineage>
        <taxon>Eukaryota</taxon>
        <taxon>Fungi</taxon>
        <taxon>Dikarya</taxon>
        <taxon>Ascomycota</taxon>
        <taxon>Saccharomycotina</taxon>
        <taxon>Pichiomycetes</taxon>
        <taxon>Metschnikowiaceae</taxon>
        <taxon>Metschnikowia</taxon>
    </lineage>
</organism>
<feature type="compositionally biased region" description="Acidic residues" evidence="4">
    <location>
        <begin position="8"/>
        <end position="22"/>
    </location>
</feature>
<gene>
    <name evidence="5" type="ORF">METBISCDRAFT_16254</name>
</gene>
<evidence type="ECO:0000313" key="5">
    <source>
        <dbReference type="EMBL" id="RKP30468.1"/>
    </source>
</evidence>
<keyword evidence="3" id="KW-0813">Transport</keyword>
<dbReference type="EMBL" id="ML004458">
    <property type="protein sequence ID" value="RKP30468.1"/>
    <property type="molecule type" value="Genomic_DNA"/>
</dbReference>
<comment type="similarity">
    <text evidence="1 3">Belongs to the BCP1 family.</text>
</comment>
<evidence type="ECO:0000313" key="6">
    <source>
        <dbReference type="Proteomes" id="UP000268321"/>
    </source>
</evidence>
<reference evidence="6" key="1">
    <citation type="journal article" date="2018" name="Nat. Microbiol.">
        <title>Leveraging single-cell genomics to expand the fungal tree of life.</title>
        <authorList>
            <person name="Ahrendt S.R."/>
            <person name="Quandt C.A."/>
            <person name="Ciobanu D."/>
            <person name="Clum A."/>
            <person name="Salamov A."/>
            <person name="Andreopoulos B."/>
            <person name="Cheng J.F."/>
            <person name="Woyke T."/>
            <person name="Pelin A."/>
            <person name="Henrissat B."/>
            <person name="Reynolds N.K."/>
            <person name="Benny G.L."/>
            <person name="Smith M.E."/>
            <person name="James T.Y."/>
            <person name="Grigoriev I.V."/>
        </authorList>
    </citation>
    <scope>NUCLEOTIDE SEQUENCE [LARGE SCALE GENOMIC DNA]</scope>
    <source>
        <strain evidence="6">Baker2002</strain>
    </source>
</reference>
<evidence type="ECO:0000256" key="2">
    <source>
        <dbReference type="ARBA" id="ARBA00014649"/>
    </source>
</evidence>
<comment type="subcellular location">
    <subcellularLocation>
        <location evidence="3">Nucleus</location>
    </subcellularLocation>
</comment>
<dbReference type="Proteomes" id="UP000268321">
    <property type="component" value="Unassembled WGS sequence"/>
</dbReference>
<feature type="region of interest" description="Disordered" evidence="4">
    <location>
        <begin position="1"/>
        <end position="36"/>
    </location>
</feature>
<evidence type="ECO:0000256" key="3">
    <source>
        <dbReference type="PIRNR" id="PIRNR028983"/>
    </source>
</evidence>
<comment type="function">
    <text evidence="3">Involved in nuclear export, actin cytoskeleton organization and vesicular transport.</text>
</comment>
<accession>A0A4P9ZCN8</accession>
<keyword evidence="3" id="KW-0539">Nucleus</keyword>
<protein>
    <recommendedName>
        <fullName evidence="2 3">Protein BCP1</fullName>
    </recommendedName>
</protein>
<name>A0A4P9ZCN8_9ASCO</name>
<dbReference type="Pfam" id="PF13862">
    <property type="entry name" value="BCCIP"/>
    <property type="match status" value="1"/>
</dbReference>
<dbReference type="PIRSF" id="PIRSF028983">
    <property type="entry name" value="BCP1"/>
    <property type="match status" value="1"/>
</dbReference>
<dbReference type="AlphaFoldDB" id="A0A4P9ZCN8"/>
<dbReference type="GO" id="GO:0015031">
    <property type="term" value="P:protein transport"/>
    <property type="evidence" value="ECO:0007669"/>
    <property type="project" value="UniProtKB-KW"/>
</dbReference>
<proteinExistence type="inferred from homology"/>
<sequence length="303" mass="33904">MSKRRADDDSDIDVSSTEESDAEISSHDGTSSEGGVAEGEEINVDFDYFDLNPAVDFHATKTFLRQLFGGDAFQFDVSGLADLILAENAVGTTIKTEGPEGDPFALLTVLDASAHRGRPCVKAVLDYLVEKTKPSPEFNMILSKLFGLRNSTKDPSKQLRVGLIISERMINMPVEVVPPMYKMFVSELAADTNEKPFDYFLVVSKIYRMVAAETGTDSAPLQKRAKSKPEPGADLDYFHYEDMVLEANSRYHFHYEFTRKLQDSDSRGVFTEYGIEPLLKLILLDKKGLEKSVPEMEEKFPPF</sequence>